<comment type="caution">
    <text evidence="1">The sequence shown here is derived from an EMBL/GenBank/DDBJ whole genome shotgun (WGS) entry which is preliminary data.</text>
</comment>
<dbReference type="Proteomes" id="UP001221757">
    <property type="component" value="Unassembled WGS sequence"/>
</dbReference>
<dbReference type="AlphaFoldDB" id="A0AAD7CT64"/>
<keyword evidence="2" id="KW-1185">Reference proteome</keyword>
<dbReference type="EMBL" id="JARKIE010000246">
    <property type="protein sequence ID" value="KAJ7661807.1"/>
    <property type="molecule type" value="Genomic_DNA"/>
</dbReference>
<accession>A0AAD7CT64</accession>
<gene>
    <name evidence="1" type="ORF">B0H17DRAFT_1185126</name>
</gene>
<organism evidence="1 2">
    <name type="scientific">Mycena rosella</name>
    <name type="common">Pink bonnet</name>
    <name type="synonym">Agaricus rosellus</name>
    <dbReference type="NCBI Taxonomy" id="1033263"/>
    <lineage>
        <taxon>Eukaryota</taxon>
        <taxon>Fungi</taxon>
        <taxon>Dikarya</taxon>
        <taxon>Basidiomycota</taxon>
        <taxon>Agaricomycotina</taxon>
        <taxon>Agaricomycetes</taxon>
        <taxon>Agaricomycetidae</taxon>
        <taxon>Agaricales</taxon>
        <taxon>Marasmiineae</taxon>
        <taxon>Mycenaceae</taxon>
        <taxon>Mycena</taxon>
    </lineage>
</organism>
<proteinExistence type="predicted"/>
<name>A0AAD7CT64_MYCRO</name>
<evidence type="ECO:0000313" key="2">
    <source>
        <dbReference type="Proteomes" id="UP001221757"/>
    </source>
</evidence>
<reference evidence="1" key="1">
    <citation type="submission" date="2023-03" db="EMBL/GenBank/DDBJ databases">
        <title>Massive genome expansion in bonnet fungi (Mycena s.s.) driven by repeated elements and novel gene families across ecological guilds.</title>
        <authorList>
            <consortium name="Lawrence Berkeley National Laboratory"/>
            <person name="Harder C.B."/>
            <person name="Miyauchi S."/>
            <person name="Viragh M."/>
            <person name="Kuo A."/>
            <person name="Thoen E."/>
            <person name="Andreopoulos B."/>
            <person name="Lu D."/>
            <person name="Skrede I."/>
            <person name="Drula E."/>
            <person name="Henrissat B."/>
            <person name="Morin E."/>
            <person name="Kohler A."/>
            <person name="Barry K."/>
            <person name="LaButti K."/>
            <person name="Morin E."/>
            <person name="Salamov A."/>
            <person name="Lipzen A."/>
            <person name="Mereny Z."/>
            <person name="Hegedus B."/>
            <person name="Baldrian P."/>
            <person name="Stursova M."/>
            <person name="Weitz H."/>
            <person name="Taylor A."/>
            <person name="Grigoriev I.V."/>
            <person name="Nagy L.G."/>
            <person name="Martin F."/>
            <person name="Kauserud H."/>
        </authorList>
    </citation>
    <scope>NUCLEOTIDE SEQUENCE</scope>
    <source>
        <strain evidence="1">CBHHK067</strain>
    </source>
</reference>
<protein>
    <submittedName>
        <fullName evidence="1">Uncharacterized protein</fullName>
    </submittedName>
</protein>
<sequence length="164" mass="18248">MQGQRRPRRLFALYGFFPHKRPKGATTRTALTLDALRTTLELVNGSADVCPPLKSAVGAVVGVCNLADRVAVFDTNAEALVWRSITILDTIYNSVDGTNPGLIPPHLLHNIVQFEQLLTEIAIAIDDDPDWNNDNAEFISCQPERITGVHRKQIEQGLSWFIRT</sequence>
<evidence type="ECO:0000313" key="1">
    <source>
        <dbReference type="EMBL" id="KAJ7661807.1"/>
    </source>
</evidence>